<dbReference type="Proteomes" id="UP000799118">
    <property type="component" value="Unassembled WGS sequence"/>
</dbReference>
<dbReference type="AlphaFoldDB" id="A0A6A4I1L6"/>
<dbReference type="OrthoDB" id="346907at2759"/>
<dbReference type="PROSITE" id="PS50011">
    <property type="entry name" value="PROTEIN_KINASE_DOM"/>
    <property type="match status" value="1"/>
</dbReference>
<keyword evidence="2" id="KW-0418">Kinase</keyword>
<accession>A0A6A4I1L6</accession>
<keyword evidence="2" id="KW-0808">Transferase</keyword>
<organism evidence="2 3">
    <name type="scientific">Gymnopus androsaceus JB14</name>
    <dbReference type="NCBI Taxonomy" id="1447944"/>
    <lineage>
        <taxon>Eukaryota</taxon>
        <taxon>Fungi</taxon>
        <taxon>Dikarya</taxon>
        <taxon>Basidiomycota</taxon>
        <taxon>Agaricomycotina</taxon>
        <taxon>Agaricomycetes</taxon>
        <taxon>Agaricomycetidae</taxon>
        <taxon>Agaricales</taxon>
        <taxon>Marasmiineae</taxon>
        <taxon>Omphalotaceae</taxon>
        <taxon>Gymnopus</taxon>
    </lineage>
</organism>
<protein>
    <submittedName>
        <fullName evidence="2">Kinase-like protein</fullName>
    </submittedName>
</protein>
<dbReference type="PROSITE" id="PS00108">
    <property type="entry name" value="PROTEIN_KINASE_ST"/>
    <property type="match status" value="1"/>
</dbReference>
<name>A0A6A4I1L6_9AGAR</name>
<dbReference type="PANTHER" id="PTHR44329">
    <property type="entry name" value="SERINE/THREONINE-PROTEIN KINASE TNNI3K-RELATED"/>
    <property type="match status" value="1"/>
</dbReference>
<dbReference type="SMART" id="SM00220">
    <property type="entry name" value="S_TKc"/>
    <property type="match status" value="1"/>
</dbReference>
<dbReference type="GO" id="GO:0005524">
    <property type="term" value="F:ATP binding"/>
    <property type="evidence" value="ECO:0007669"/>
    <property type="project" value="InterPro"/>
</dbReference>
<dbReference type="InterPro" id="IPR011009">
    <property type="entry name" value="Kinase-like_dom_sf"/>
</dbReference>
<keyword evidence="3" id="KW-1185">Reference proteome</keyword>
<dbReference type="InterPro" id="IPR001245">
    <property type="entry name" value="Ser-Thr/Tyr_kinase_cat_dom"/>
</dbReference>
<evidence type="ECO:0000313" key="2">
    <source>
        <dbReference type="EMBL" id="KAE9403870.1"/>
    </source>
</evidence>
<dbReference type="InterPro" id="IPR000719">
    <property type="entry name" value="Prot_kinase_dom"/>
</dbReference>
<dbReference type="InterPro" id="IPR051681">
    <property type="entry name" value="Ser/Thr_Kinases-Pseudokinases"/>
</dbReference>
<dbReference type="EMBL" id="ML769421">
    <property type="protein sequence ID" value="KAE9403870.1"/>
    <property type="molecule type" value="Genomic_DNA"/>
</dbReference>
<gene>
    <name evidence="2" type="ORF">BT96DRAFT_452324</name>
</gene>
<sequence>MSLSSGCPTDLLAQHFYEEPAQYQQLLTMAFGSTEPPEKQGVVSIIVKLATFFRGSPQLLLALNTILSSGYALTFAPLPTISIPHSIDRVIFTMPDESCIVDLDLETRPSNDLLNTQNSHRATLPFRTTSQMCSFVAADEYHEMNLIVEAEDAPLVMELLQFELDRTQAASLRRRYLKSLRHLNRLHGVLPPSMYLRNIVCESEFPVSGGGFSDVWVGRLGEQRVCIKVLRMFMQHENKEKLLKSLSNEVILWRQLRHPNILPFLGINIELFRPSFCITSPWMSNGDIISYASKSSMSFKEKLDYAVQIAQGLAYLHELDPPVVHGDIKGANILITDDSRQCCLADFRAIGDGYAVLQSDT</sequence>
<evidence type="ECO:0000259" key="1">
    <source>
        <dbReference type="PROSITE" id="PS50011"/>
    </source>
</evidence>
<reference evidence="2" key="1">
    <citation type="journal article" date="2019" name="Environ. Microbiol.">
        <title>Fungal ecological strategies reflected in gene transcription - a case study of two litter decomposers.</title>
        <authorList>
            <person name="Barbi F."/>
            <person name="Kohler A."/>
            <person name="Barry K."/>
            <person name="Baskaran P."/>
            <person name="Daum C."/>
            <person name="Fauchery L."/>
            <person name="Ihrmark K."/>
            <person name="Kuo A."/>
            <person name="LaButti K."/>
            <person name="Lipzen A."/>
            <person name="Morin E."/>
            <person name="Grigoriev I.V."/>
            <person name="Henrissat B."/>
            <person name="Lindahl B."/>
            <person name="Martin F."/>
        </authorList>
    </citation>
    <scope>NUCLEOTIDE SEQUENCE</scope>
    <source>
        <strain evidence="2">JB14</strain>
    </source>
</reference>
<evidence type="ECO:0000313" key="3">
    <source>
        <dbReference type="Proteomes" id="UP000799118"/>
    </source>
</evidence>
<proteinExistence type="predicted"/>
<dbReference type="InterPro" id="IPR008271">
    <property type="entry name" value="Ser/Thr_kinase_AS"/>
</dbReference>
<feature type="domain" description="Protein kinase" evidence="1">
    <location>
        <begin position="201"/>
        <end position="361"/>
    </location>
</feature>
<dbReference type="SUPFAM" id="SSF56112">
    <property type="entry name" value="Protein kinase-like (PK-like)"/>
    <property type="match status" value="1"/>
</dbReference>
<dbReference type="GO" id="GO:0004674">
    <property type="term" value="F:protein serine/threonine kinase activity"/>
    <property type="evidence" value="ECO:0007669"/>
    <property type="project" value="TreeGrafter"/>
</dbReference>
<dbReference type="Pfam" id="PF07714">
    <property type="entry name" value="PK_Tyr_Ser-Thr"/>
    <property type="match status" value="1"/>
</dbReference>
<dbReference type="Gene3D" id="1.10.510.10">
    <property type="entry name" value="Transferase(Phosphotransferase) domain 1"/>
    <property type="match status" value="1"/>
</dbReference>